<dbReference type="InterPro" id="IPR029903">
    <property type="entry name" value="RmlD-like-bd"/>
</dbReference>
<dbReference type="Pfam" id="PF04321">
    <property type="entry name" value="RmlD_sub_bind"/>
    <property type="match status" value="1"/>
</dbReference>
<evidence type="ECO:0000259" key="3">
    <source>
        <dbReference type="Pfam" id="PF04321"/>
    </source>
</evidence>
<dbReference type="AlphaFoldDB" id="A0A1N7E096"/>
<reference evidence="4 5" key="1">
    <citation type="submission" date="2017-01" db="EMBL/GenBank/DDBJ databases">
        <authorList>
            <person name="Mah S.A."/>
            <person name="Swanson W.J."/>
            <person name="Moy G.W."/>
            <person name="Vacquier V.D."/>
        </authorList>
    </citation>
    <scope>NUCLEOTIDE SEQUENCE [LARGE SCALE GENOMIC DNA]</scope>
    <source>
        <strain evidence="4 5">CPCC 203464</strain>
    </source>
</reference>
<dbReference type="CDD" id="cd05254">
    <property type="entry name" value="dTDP_HR_like_SDR_e"/>
    <property type="match status" value="1"/>
</dbReference>
<comment type="function">
    <text evidence="2">Catalyzes the reduction of dTDP-6-deoxy-L-lyxo-4-hexulose to yield dTDP-L-rhamnose.</text>
</comment>
<evidence type="ECO:0000313" key="4">
    <source>
        <dbReference type="EMBL" id="SIR81537.1"/>
    </source>
</evidence>
<dbReference type="GO" id="GO:0019305">
    <property type="term" value="P:dTDP-rhamnose biosynthetic process"/>
    <property type="evidence" value="ECO:0007669"/>
    <property type="project" value="UniProtKB-UniPathway"/>
</dbReference>
<dbReference type="EMBL" id="FTNT01000002">
    <property type="protein sequence ID" value="SIR81537.1"/>
    <property type="molecule type" value="Genomic_DNA"/>
</dbReference>
<keyword evidence="2" id="KW-0560">Oxidoreductase</keyword>
<proteinExistence type="inferred from homology"/>
<dbReference type="PANTHER" id="PTHR10491:SF4">
    <property type="entry name" value="METHIONINE ADENOSYLTRANSFERASE 2 SUBUNIT BETA"/>
    <property type="match status" value="1"/>
</dbReference>
<comment type="pathway">
    <text evidence="2">Carbohydrate biosynthesis; dTDP-L-rhamnose biosynthesis.</text>
</comment>
<protein>
    <recommendedName>
        <fullName evidence="2">dTDP-4-dehydrorhamnose reductase</fullName>
        <ecNumber evidence="2">1.1.1.133</ecNumber>
    </recommendedName>
</protein>
<evidence type="ECO:0000256" key="2">
    <source>
        <dbReference type="RuleBase" id="RU364082"/>
    </source>
</evidence>
<name>A0A1N7E096_9NOCA</name>
<dbReference type="InterPro" id="IPR036291">
    <property type="entry name" value="NAD(P)-bd_dom_sf"/>
</dbReference>
<dbReference type="RefSeq" id="WP_076477159.1">
    <property type="nucleotide sequence ID" value="NZ_FTNT01000002.1"/>
</dbReference>
<feature type="domain" description="RmlD-like substrate binding" evidence="3">
    <location>
        <begin position="12"/>
        <end position="299"/>
    </location>
</feature>
<dbReference type="OrthoDB" id="9803892at2"/>
<evidence type="ECO:0000256" key="1">
    <source>
        <dbReference type="ARBA" id="ARBA00010944"/>
    </source>
</evidence>
<organism evidence="4 5">
    <name type="scientific">Williamsia sterculiae</name>
    <dbReference type="NCBI Taxonomy" id="1344003"/>
    <lineage>
        <taxon>Bacteria</taxon>
        <taxon>Bacillati</taxon>
        <taxon>Actinomycetota</taxon>
        <taxon>Actinomycetes</taxon>
        <taxon>Mycobacteriales</taxon>
        <taxon>Nocardiaceae</taxon>
        <taxon>Williamsia</taxon>
    </lineage>
</organism>
<comment type="similarity">
    <text evidence="1 2">Belongs to the dTDP-4-dehydrorhamnose reductase family.</text>
</comment>
<dbReference type="Gene3D" id="3.90.25.10">
    <property type="entry name" value="UDP-galactose 4-epimerase, domain 1"/>
    <property type="match status" value="1"/>
</dbReference>
<gene>
    <name evidence="4" type="ORF">SAMN05445060_1064</name>
</gene>
<dbReference type="InterPro" id="IPR005913">
    <property type="entry name" value="dTDP_dehydrorham_reduct"/>
</dbReference>
<keyword evidence="2" id="KW-0521">NADP</keyword>
<dbReference type="NCBIfam" id="TIGR01214">
    <property type="entry name" value="rmlD"/>
    <property type="match status" value="1"/>
</dbReference>
<dbReference type="SUPFAM" id="SSF51735">
    <property type="entry name" value="NAD(P)-binding Rossmann-fold domains"/>
    <property type="match status" value="1"/>
</dbReference>
<dbReference type="UniPathway" id="UPA00124"/>
<dbReference type="GO" id="GO:0005829">
    <property type="term" value="C:cytosol"/>
    <property type="evidence" value="ECO:0007669"/>
    <property type="project" value="TreeGrafter"/>
</dbReference>
<dbReference type="Proteomes" id="UP000186218">
    <property type="component" value="Unassembled WGS sequence"/>
</dbReference>
<dbReference type="STRING" id="1344003.SAMN05445060_1064"/>
<dbReference type="PANTHER" id="PTHR10491">
    <property type="entry name" value="DTDP-4-DEHYDRORHAMNOSE REDUCTASE"/>
    <property type="match status" value="1"/>
</dbReference>
<sequence length="303" mass="31825">MIAASSTAGETRILVTGGTGQVGRLLGARGPASVTALGSTELDITDPASVSSVLDGYGPGDVVINCAAHTDVDGAETDVERATAINVDGPRLLAEHSVRRGVWLIHLSTDYVFVPTGGAPRPWRPEDRDVDGPDPVGVYGRTKLGGEREIRAADPTATIVRTAWVYTGAEGGTDFVSTMRRLERTRDTTRVVDDQTGSPTYSVDLADALLELATTRPSTTVGAVLHATNAGSCTWFGLAREVFRAVGADPGRVQPCTTAEFPRPAPRPAYSVLSGAAWSDAGLTPLREWRAALHDAVRHAGDA</sequence>
<dbReference type="Gene3D" id="3.40.50.720">
    <property type="entry name" value="NAD(P)-binding Rossmann-like Domain"/>
    <property type="match status" value="1"/>
</dbReference>
<keyword evidence="5" id="KW-1185">Reference proteome</keyword>
<accession>A0A1N7E096</accession>
<dbReference type="EC" id="1.1.1.133" evidence="2"/>
<dbReference type="GO" id="GO:0008831">
    <property type="term" value="F:dTDP-4-dehydrorhamnose reductase activity"/>
    <property type="evidence" value="ECO:0007669"/>
    <property type="project" value="UniProtKB-EC"/>
</dbReference>
<evidence type="ECO:0000313" key="5">
    <source>
        <dbReference type="Proteomes" id="UP000186218"/>
    </source>
</evidence>